<evidence type="ECO:0000313" key="3">
    <source>
        <dbReference type="EMBL" id="RKN86876.1"/>
    </source>
</evidence>
<protein>
    <submittedName>
        <fullName evidence="3">YggT family protein</fullName>
    </submittedName>
</protein>
<dbReference type="Proteomes" id="UP000282311">
    <property type="component" value="Unassembled WGS sequence"/>
</dbReference>
<evidence type="ECO:0000256" key="1">
    <source>
        <dbReference type="ARBA" id="ARBA00010894"/>
    </source>
</evidence>
<keyword evidence="2" id="KW-0812">Transmembrane</keyword>
<dbReference type="Pfam" id="PF02325">
    <property type="entry name" value="CCB3_YggT"/>
    <property type="match status" value="1"/>
</dbReference>
<comment type="similarity">
    <text evidence="1">Belongs to the YggT family.</text>
</comment>
<keyword evidence="2" id="KW-1133">Transmembrane helix</keyword>
<dbReference type="PANTHER" id="PTHR33219">
    <property type="entry name" value="YLMG HOMOLOG PROTEIN 2, CHLOROPLASTIC"/>
    <property type="match status" value="1"/>
</dbReference>
<name>A0A3B0CZD5_9BACL</name>
<dbReference type="OrthoDB" id="47652at2"/>
<evidence type="ECO:0000256" key="2">
    <source>
        <dbReference type="SAM" id="Phobius"/>
    </source>
</evidence>
<dbReference type="InterPro" id="IPR003425">
    <property type="entry name" value="CCB3/YggT"/>
</dbReference>
<gene>
    <name evidence="3" type="ORF">D7M11_02675</name>
</gene>
<keyword evidence="2" id="KW-0472">Membrane</keyword>
<feature type="transmembrane region" description="Helical" evidence="2">
    <location>
        <begin position="74"/>
        <end position="95"/>
    </location>
</feature>
<keyword evidence="4" id="KW-1185">Reference proteome</keyword>
<reference evidence="3 4" key="1">
    <citation type="journal article" date="2007" name="Int. J. Syst. Evol. Microbiol.">
        <title>Paenibacillus ginsengarvi sp. nov., isolated from soil from ginseng cultivation.</title>
        <authorList>
            <person name="Yoon M.H."/>
            <person name="Ten L.N."/>
            <person name="Im W.T."/>
        </authorList>
    </citation>
    <scope>NUCLEOTIDE SEQUENCE [LARGE SCALE GENOMIC DNA]</scope>
    <source>
        <strain evidence="3 4">KCTC 13059</strain>
    </source>
</reference>
<feature type="transmembrane region" description="Helical" evidence="2">
    <location>
        <begin position="12"/>
        <end position="32"/>
    </location>
</feature>
<accession>A0A3B0CZD5</accession>
<dbReference type="PANTHER" id="PTHR33219:SF14">
    <property type="entry name" value="PROTEIN COFACTOR ASSEMBLY OF COMPLEX C SUBUNIT B CCB3, CHLOROPLASTIC-RELATED"/>
    <property type="match status" value="1"/>
</dbReference>
<proteinExistence type="inferred from homology"/>
<dbReference type="AlphaFoldDB" id="A0A3B0CZD5"/>
<organism evidence="3 4">
    <name type="scientific">Paenibacillus ginsengarvi</name>
    <dbReference type="NCBI Taxonomy" id="400777"/>
    <lineage>
        <taxon>Bacteria</taxon>
        <taxon>Bacillati</taxon>
        <taxon>Bacillota</taxon>
        <taxon>Bacilli</taxon>
        <taxon>Bacillales</taxon>
        <taxon>Paenibacillaceae</taxon>
        <taxon>Paenibacillus</taxon>
    </lineage>
</organism>
<dbReference type="EMBL" id="RBAH01000001">
    <property type="protein sequence ID" value="RKN86876.1"/>
    <property type="molecule type" value="Genomic_DNA"/>
</dbReference>
<dbReference type="GO" id="GO:0016020">
    <property type="term" value="C:membrane"/>
    <property type="evidence" value="ECO:0007669"/>
    <property type="project" value="InterPro"/>
</dbReference>
<sequence length="99" mass="10958">MFLSNAVISNIIGYIGNVGTVYMYLVIAYVLLSWLPNARDSFIGEILGKLVEPYLSLFRRFIPPIGGMIDISPIIALIALRFVIYGLQTVIAYVLNAFG</sequence>
<comment type="caution">
    <text evidence="3">The sequence shown here is derived from an EMBL/GenBank/DDBJ whole genome shotgun (WGS) entry which is preliminary data.</text>
</comment>
<evidence type="ECO:0000313" key="4">
    <source>
        <dbReference type="Proteomes" id="UP000282311"/>
    </source>
</evidence>